<dbReference type="Gene3D" id="2.60.120.1440">
    <property type="match status" value="1"/>
</dbReference>
<keyword evidence="4" id="KW-1185">Reference proteome</keyword>
<dbReference type="Proteomes" id="UP000500970">
    <property type="component" value="Chromosome"/>
</dbReference>
<dbReference type="PIRSF" id="PIRSF018266">
    <property type="entry name" value="FecR"/>
    <property type="match status" value="1"/>
</dbReference>
<dbReference type="Pfam" id="PF16220">
    <property type="entry name" value="DUF4880"/>
    <property type="match status" value="1"/>
</dbReference>
<dbReference type="InterPro" id="IPR012373">
    <property type="entry name" value="Ferrdict_sens_TM"/>
</dbReference>
<name>A0A7D4E0N3_9BURK</name>
<protein>
    <submittedName>
        <fullName evidence="3">FecR domain-containing protein</fullName>
    </submittedName>
</protein>
<sequence length="334" mass="36376">MSPSPPFAPDIRLQAAHWLVELQSDRVAADTLLRWREWREANPEHERAWQHIESFQARLRGVPAPVARAALTAPGSPARRKLVKALALALFAGGAASMLDEQRTWRRWISDSRTAAGVRLSRSLPDGTQVVLNAGTAIDIQFTSTERALRLINGELLVATAPDPALGEPRPFLVRTGQGSIRALGTRFSVRDLDGRSSAESLVAVFDGAVELTPASGTPALLQAGEQGTLRRNTAVATGSANEDMLAWTQGIIVAQDMPLPAFLAELGRYRPGRLAWDEELAHIKVTGTYPTANTDRVLELLADTLPISVSYLTRYWVTVQPRPARPTGKFRSG</sequence>
<dbReference type="EMBL" id="CP053985">
    <property type="protein sequence ID" value="QKH37347.1"/>
    <property type="molecule type" value="Genomic_DNA"/>
</dbReference>
<evidence type="ECO:0000313" key="4">
    <source>
        <dbReference type="Proteomes" id="UP000500970"/>
    </source>
</evidence>
<dbReference type="Pfam" id="PF04773">
    <property type="entry name" value="FecR"/>
    <property type="match status" value="1"/>
</dbReference>
<dbReference type="KEGG" id="apes:FOC84_21385"/>
<evidence type="ECO:0000259" key="1">
    <source>
        <dbReference type="Pfam" id="PF04773"/>
    </source>
</evidence>
<evidence type="ECO:0000259" key="2">
    <source>
        <dbReference type="Pfam" id="PF16220"/>
    </source>
</evidence>
<dbReference type="InterPro" id="IPR032623">
    <property type="entry name" value="FecR_N"/>
</dbReference>
<reference evidence="3 4" key="1">
    <citation type="submission" date="2020-05" db="EMBL/GenBank/DDBJ databases">
        <title>FDA dAtabase for Regulatory Grade micrObial Sequences (FDA-ARGOS): Supporting development and validation of Infectious Disease Dx tests.</title>
        <authorList>
            <person name="Sproer C."/>
            <person name="Gronow S."/>
            <person name="Severitt S."/>
            <person name="Schroder I."/>
            <person name="Tallon L."/>
            <person name="Sadzewicz L."/>
            <person name="Zhao X."/>
            <person name="Vavikolanu K."/>
            <person name="Mehta A."/>
            <person name="Aluvathingal J."/>
            <person name="Nadendla S."/>
            <person name="Myers T."/>
            <person name="Yan Y."/>
            <person name="Sichtig H."/>
        </authorList>
    </citation>
    <scope>NUCLEOTIDE SEQUENCE [LARGE SCALE GENOMIC DNA]</scope>
    <source>
        <strain evidence="3 4">FDAARGOS_790</strain>
    </source>
</reference>
<feature type="domain" description="FecR protein" evidence="1">
    <location>
        <begin position="112"/>
        <end position="211"/>
    </location>
</feature>
<dbReference type="RefSeq" id="WP_173146197.1">
    <property type="nucleotide sequence ID" value="NZ_CP053985.1"/>
</dbReference>
<dbReference type="PANTHER" id="PTHR30273">
    <property type="entry name" value="PERIPLASMIC SIGNAL SENSOR AND SIGMA FACTOR ACTIVATOR FECR-RELATED"/>
    <property type="match status" value="1"/>
</dbReference>
<gene>
    <name evidence="3" type="ORF">FOC84_21385</name>
</gene>
<dbReference type="InterPro" id="IPR006860">
    <property type="entry name" value="FecR"/>
</dbReference>
<dbReference type="GO" id="GO:0016989">
    <property type="term" value="F:sigma factor antagonist activity"/>
    <property type="evidence" value="ECO:0007669"/>
    <property type="project" value="TreeGrafter"/>
</dbReference>
<feature type="domain" description="FecR N-terminal" evidence="2">
    <location>
        <begin position="14"/>
        <end position="54"/>
    </location>
</feature>
<evidence type="ECO:0000313" key="3">
    <source>
        <dbReference type="EMBL" id="QKH37347.1"/>
    </source>
</evidence>
<accession>A0A7D4E0N3</accession>
<organism evidence="3 4">
    <name type="scientific">Achromobacter pestifer</name>
    <dbReference type="NCBI Taxonomy" id="1353889"/>
    <lineage>
        <taxon>Bacteria</taxon>
        <taxon>Pseudomonadati</taxon>
        <taxon>Pseudomonadota</taxon>
        <taxon>Betaproteobacteria</taxon>
        <taxon>Burkholderiales</taxon>
        <taxon>Alcaligenaceae</taxon>
        <taxon>Achromobacter</taxon>
    </lineage>
</organism>
<dbReference type="AlphaFoldDB" id="A0A7D4E0N3"/>
<proteinExistence type="predicted"/>
<dbReference type="PANTHER" id="PTHR30273:SF2">
    <property type="entry name" value="PROTEIN FECR"/>
    <property type="match status" value="1"/>
</dbReference>